<dbReference type="AlphaFoldDB" id="A0A1I4Y7V5"/>
<dbReference type="GO" id="GO:0009279">
    <property type="term" value="C:cell outer membrane"/>
    <property type="evidence" value="ECO:0007669"/>
    <property type="project" value="UniProtKB-SubCell"/>
</dbReference>
<comment type="function">
    <text evidence="7">CyaE is necessary for transport of calmodulin-sensitive adenylate cyclase-hemolysin (cyclolysin).</text>
</comment>
<dbReference type="PANTHER" id="PTHR30026:SF20">
    <property type="entry name" value="OUTER MEMBRANE PROTEIN TOLC"/>
    <property type="match status" value="1"/>
</dbReference>
<dbReference type="STRING" id="83765.SAMN05660284_01257"/>
<evidence type="ECO:0000256" key="2">
    <source>
        <dbReference type="ARBA" id="ARBA00022448"/>
    </source>
</evidence>
<keyword evidence="4" id="KW-0812">Transmembrane</keyword>
<dbReference type="GO" id="GO:0031640">
    <property type="term" value="P:killing of cells of another organism"/>
    <property type="evidence" value="ECO:0007669"/>
    <property type="project" value="UniProtKB-KW"/>
</dbReference>
<evidence type="ECO:0000256" key="4">
    <source>
        <dbReference type="ARBA" id="ARBA00022692"/>
    </source>
</evidence>
<dbReference type="SUPFAM" id="SSF56954">
    <property type="entry name" value="Outer membrane efflux proteins (OEP)"/>
    <property type="match status" value="1"/>
</dbReference>
<comment type="subcellular location">
    <subcellularLocation>
        <location evidence="7">Cell outer membrane</location>
        <topology evidence="7">Peripheral membrane protein</topology>
    </subcellularLocation>
</comment>
<dbReference type="GO" id="GO:0015288">
    <property type="term" value="F:porin activity"/>
    <property type="evidence" value="ECO:0007669"/>
    <property type="project" value="TreeGrafter"/>
</dbReference>
<dbReference type="GO" id="GO:1990281">
    <property type="term" value="C:efflux pump complex"/>
    <property type="evidence" value="ECO:0007669"/>
    <property type="project" value="TreeGrafter"/>
</dbReference>
<gene>
    <name evidence="9" type="ORF">SAMN05660284_01257</name>
</gene>
<dbReference type="InterPro" id="IPR028351">
    <property type="entry name" value="CyaE"/>
</dbReference>
<proteinExistence type="inferred from homology"/>
<accession>A0A1I4Y7V5</accession>
<keyword evidence="8" id="KW-0732">Signal</keyword>
<keyword evidence="10" id="KW-1185">Reference proteome</keyword>
<dbReference type="GO" id="GO:0015562">
    <property type="term" value="F:efflux transmembrane transporter activity"/>
    <property type="evidence" value="ECO:0007669"/>
    <property type="project" value="InterPro"/>
</dbReference>
<evidence type="ECO:0000256" key="7">
    <source>
        <dbReference type="PIRNR" id="PIRNR001892"/>
    </source>
</evidence>
<sequence>MRPTAIPRLLPALLLASMLPAQAIDWSDPLASRAMLGSRVPACHESAVENLSLADAVNRALCSHPQTRSSWAAAQAQAAQLGVARAAQLPTLSANLSADRQYQGGFASNQSNTTSTGFSAGASLSYLLYDFGSRDAKEESARQVLNAALGSLDSTQQSVFLSAATAYFQVQGSESTIAATRAAEQNAEQNLKAATARHLAGTATPLDKLQAQTAYSQAQLNRIKAEGEARNQRATLANAMGLVPTTPFSLAATSPLQADDSFLQNVEKLIDAARQSRPDLAAAEAQVKAARANVQAARADEKPTISLFATPGITKNNPGSNSHSTTVGVQVSIPLFSGFAPTYRTQAAEMTLLGKEADRDNLAQQVALDVVKAHNTLNTSSQTLKTTQDLLKSATQAHAVAHGRYSAGVGTFLDLLDAQSKLDDARAQEIQARLNWQIARFTLAQALGQLKPDFLTSSRTVRTTP</sequence>
<organism evidence="9 10">
    <name type="scientific">Formivibrio citricus</name>
    <dbReference type="NCBI Taxonomy" id="83765"/>
    <lineage>
        <taxon>Bacteria</taxon>
        <taxon>Pseudomonadati</taxon>
        <taxon>Pseudomonadota</taxon>
        <taxon>Betaproteobacteria</taxon>
        <taxon>Neisseriales</taxon>
        <taxon>Chitinibacteraceae</taxon>
        <taxon>Formivibrio</taxon>
    </lineage>
</organism>
<dbReference type="InterPro" id="IPR003423">
    <property type="entry name" value="OMP_efflux"/>
</dbReference>
<protein>
    <recommendedName>
        <fullName evidence="7">Protein CyaE</fullName>
    </recommendedName>
</protein>
<dbReference type="RefSeq" id="WP_091192870.1">
    <property type="nucleotide sequence ID" value="NZ_FOVE01000007.1"/>
</dbReference>
<dbReference type="Proteomes" id="UP000242869">
    <property type="component" value="Unassembled WGS sequence"/>
</dbReference>
<reference evidence="10" key="1">
    <citation type="submission" date="2016-10" db="EMBL/GenBank/DDBJ databases">
        <authorList>
            <person name="Varghese N."/>
            <person name="Submissions S."/>
        </authorList>
    </citation>
    <scope>NUCLEOTIDE SEQUENCE [LARGE SCALE GENOMIC DNA]</scope>
    <source>
        <strain evidence="10">DSM 6150</strain>
    </source>
</reference>
<feature type="signal peptide" evidence="8">
    <location>
        <begin position="1"/>
        <end position="23"/>
    </location>
</feature>
<keyword evidence="5 7" id="KW-0472">Membrane</keyword>
<evidence type="ECO:0000256" key="6">
    <source>
        <dbReference type="ARBA" id="ARBA00023237"/>
    </source>
</evidence>
<keyword evidence="2 7" id="KW-0813">Transport</keyword>
<keyword evidence="7" id="KW-0204">Cytolysis</keyword>
<evidence type="ECO:0000256" key="1">
    <source>
        <dbReference type="ARBA" id="ARBA00007613"/>
    </source>
</evidence>
<dbReference type="PANTHER" id="PTHR30026">
    <property type="entry name" value="OUTER MEMBRANE PROTEIN TOLC"/>
    <property type="match status" value="1"/>
</dbReference>
<feature type="chain" id="PRO_5017415340" description="Protein CyaE" evidence="8">
    <location>
        <begin position="24"/>
        <end position="465"/>
    </location>
</feature>
<dbReference type="PIRSF" id="PIRSF001892">
    <property type="entry name" value="CyaE"/>
    <property type="match status" value="1"/>
</dbReference>
<dbReference type="Gene3D" id="1.20.1600.10">
    <property type="entry name" value="Outer membrane efflux proteins (OEP)"/>
    <property type="match status" value="1"/>
</dbReference>
<evidence type="ECO:0000313" key="10">
    <source>
        <dbReference type="Proteomes" id="UP000242869"/>
    </source>
</evidence>
<evidence type="ECO:0000313" key="9">
    <source>
        <dbReference type="EMBL" id="SFN34117.1"/>
    </source>
</evidence>
<keyword evidence="3" id="KW-1134">Transmembrane beta strand</keyword>
<evidence type="ECO:0000256" key="3">
    <source>
        <dbReference type="ARBA" id="ARBA00022452"/>
    </source>
</evidence>
<name>A0A1I4Y7V5_9NEIS</name>
<comment type="similarity">
    <text evidence="1 7">Belongs to the outer membrane factor (OMF) (TC 1.B.17) family.</text>
</comment>
<evidence type="ECO:0000256" key="5">
    <source>
        <dbReference type="ARBA" id="ARBA00023136"/>
    </source>
</evidence>
<dbReference type="InterPro" id="IPR051906">
    <property type="entry name" value="TolC-like"/>
</dbReference>
<dbReference type="EMBL" id="FOVE01000007">
    <property type="protein sequence ID" value="SFN34117.1"/>
    <property type="molecule type" value="Genomic_DNA"/>
</dbReference>
<evidence type="ECO:0000256" key="8">
    <source>
        <dbReference type="SAM" id="SignalP"/>
    </source>
</evidence>
<keyword evidence="7" id="KW-0354">Hemolysis</keyword>
<dbReference type="Pfam" id="PF02321">
    <property type="entry name" value="OEP"/>
    <property type="match status" value="2"/>
</dbReference>
<dbReference type="OrthoDB" id="8553524at2"/>
<keyword evidence="6 7" id="KW-0998">Cell outer membrane</keyword>